<dbReference type="EMBL" id="CP036266">
    <property type="protein sequence ID" value="QDT21480.1"/>
    <property type="molecule type" value="Genomic_DNA"/>
</dbReference>
<name>A0A517PQ42_9PLAN</name>
<dbReference type="Proteomes" id="UP000320421">
    <property type="component" value="Chromosome"/>
</dbReference>
<dbReference type="AlphaFoldDB" id="A0A517PQ42"/>
<feature type="chain" id="PRO_5021835222" evidence="1">
    <location>
        <begin position="20"/>
        <end position="398"/>
    </location>
</feature>
<dbReference type="PANTHER" id="PTHR43752:SF2">
    <property type="entry name" value="BNR_ASP-BOX REPEAT FAMILY PROTEIN"/>
    <property type="match status" value="1"/>
</dbReference>
<feature type="domain" description="Sialidase" evidence="2">
    <location>
        <begin position="68"/>
        <end position="349"/>
    </location>
</feature>
<evidence type="ECO:0000313" key="4">
    <source>
        <dbReference type="Proteomes" id="UP000320421"/>
    </source>
</evidence>
<dbReference type="Pfam" id="PF13088">
    <property type="entry name" value="BNR_2"/>
    <property type="match status" value="1"/>
</dbReference>
<evidence type="ECO:0000256" key="1">
    <source>
        <dbReference type="SAM" id="SignalP"/>
    </source>
</evidence>
<keyword evidence="4" id="KW-1185">Reference proteome</keyword>
<dbReference type="SUPFAM" id="SSF50939">
    <property type="entry name" value="Sialidases"/>
    <property type="match status" value="1"/>
</dbReference>
<reference evidence="3 4" key="1">
    <citation type="submission" date="2019-02" db="EMBL/GenBank/DDBJ databases">
        <title>Deep-cultivation of Planctomycetes and their phenomic and genomic characterization uncovers novel biology.</title>
        <authorList>
            <person name="Wiegand S."/>
            <person name="Jogler M."/>
            <person name="Boedeker C."/>
            <person name="Pinto D."/>
            <person name="Vollmers J."/>
            <person name="Rivas-Marin E."/>
            <person name="Kohn T."/>
            <person name="Peeters S.H."/>
            <person name="Heuer A."/>
            <person name="Rast P."/>
            <person name="Oberbeckmann S."/>
            <person name="Bunk B."/>
            <person name="Jeske O."/>
            <person name="Meyerdierks A."/>
            <person name="Storesund J.E."/>
            <person name="Kallscheuer N."/>
            <person name="Luecker S."/>
            <person name="Lage O.M."/>
            <person name="Pohl T."/>
            <person name="Merkel B.J."/>
            <person name="Hornburger P."/>
            <person name="Mueller R.-W."/>
            <person name="Bruemmer F."/>
            <person name="Labrenz M."/>
            <person name="Spormann A.M."/>
            <person name="Op den Camp H."/>
            <person name="Overmann J."/>
            <person name="Amann R."/>
            <person name="Jetten M.S.M."/>
            <person name="Mascher T."/>
            <person name="Medema M.H."/>
            <person name="Devos D.P."/>
            <person name="Kaster A.-K."/>
            <person name="Ovreas L."/>
            <person name="Rohde M."/>
            <person name="Galperin M.Y."/>
            <person name="Jogler C."/>
        </authorList>
    </citation>
    <scope>NUCLEOTIDE SEQUENCE [LARGE SCALE GENOMIC DNA]</scope>
    <source>
        <strain evidence="3 4">HG66A1</strain>
    </source>
</reference>
<evidence type="ECO:0000313" key="3">
    <source>
        <dbReference type="EMBL" id="QDT21480.1"/>
    </source>
</evidence>
<dbReference type="CDD" id="cd15482">
    <property type="entry name" value="Sialidase_non-viral"/>
    <property type="match status" value="1"/>
</dbReference>
<dbReference type="PANTHER" id="PTHR43752">
    <property type="entry name" value="BNR/ASP-BOX REPEAT FAMILY PROTEIN"/>
    <property type="match status" value="1"/>
</dbReference>
<protein>
    <submittedName>
        <fullName evidence="3">BNR/Asp-box repeat protein</fullName>
    </submittedName>
</protein>
<keyword evidence="1" id="KW-0732">Signal</keyword>
<dbReference type="InterPro" id="IPR011040">
    <property type="entry name" value="Sialidase"/>
</dbReference>
<sequence length="398" mass="44633" precursor="true">MRSLFTACFAFLITCSVLTPVNGFSAEPDDQSDPALVAPPINTNPGPEYADDTRMFQGIPGLERSKDGRLWALWYSGGITEGELNYVILVTSGDDGKTWSGPKLVIDPPGPVRAYDPALWRDPSGKLWLFWAQSYRWWDGRSGVWAITTDEADKENPTWSKPRRICNGIMMNKPTVLSNGDWLLPVAVWKQPAKEAIEHRFDLPEERGGNIIISRDQGKTFELLGQTDVPERTFDEHMIVERKDGSLWTLVRTRYGIGESISTDGGKTWSAGKASTIPHINARFFIRRLNSGNLLLVRHNPADRKTRRDLTAYISKDDGKTWEGGLLLDERPGVSYPDGVQSKDGTIYIIYDYSRTGDKNILMTTFTEEDVLAGKPVSGKVRQRVLINQATGERPKKK</sequence>
<gene>
    <name evidence="3" type="ORF">HG66A1_32810</name>
</gene>
<feature type="signal peptide" evidence="1">
    <location>
        <begin position="1"/>
        <end position="19"/>
    </location>
</feature>
<dbReference type="InterPro" id="IPR036278">
    <property type="entry name" value="Sialidase_sf"/>
</dbReference>
<proteinExistence type="predicted"/>
<dbReference type="RefSeq" id="WP_197996612.1">
    <property type="nucleotide sequence ID" value="NZ_CP036266.1"/>
</dbReference>
<organism evidence="3 4">
    <name type="scientific">Gimesia chilikensis</name>
    <dbReference type="NCBI Taxonomy" id="2605989"/>
    <lineage>
        <taxon>Bacteria</taxon>
        <taxon>Pseudomonadati</taxon>
        <taxon>Planctomycetota</taxon>
        <taxon>Planctomycetia</taxon>
        <taxon>Planctomycetales</taxon>
        <taxon>Planctomycetaceae</taxon>
        <taxon>Gimesia</taxon>
    </lineage>
</organism>
<accession>A0A517PQ42</accession>
<evidence type="ECO:0000259" key="2">
    <source>
        <dbReference type="Pfam" id="PF13088"/>
    </source>
</evidence>
<dbReference type="Gene3D" id="2.120.10.10">
    <property type="match status" value="1"/>
</dbReference>